<organism evidence="7 8">
    <name type="scientific">Spongiactinospora rosea</name>
    <dbReference type="NCBI Taxonomy" id="2248750"/>
    <lineage>
        <taxon>Bacteria</taxon>
        <taxon>Bacillati</taxon>
        <taxon>Actinomycetota</taxon>
        <taxon>Actinomycetes</taxon>
        <taxon>Streptosporangiales</taxon>
        <taxon>Streptosporangiaceae</taxon>
        <taxon>Spongiactinospora</taxon>
    </lineage>
</organism>
<evidence type="ECO:0000256" key="4">
    <source>
        <dbReference type="ARBA" id="ARBA00023136"/>
    </source>
</evidence>
<keyword evidence="8" id="KW-1185">Reference proteome</keyword>
<keyword evidence="3 5" id="KW-1133">Transmembrane helix</keyword>
<sequence length="186" mass="19136">MGYVALFCGAILAGVLGYAGTAKVRDPRAFADAITSFRVIPTRLAPVTAAILAWAELAAATLILASAVFGPRSAIAGFALAGLLMVAFAIVIVIVLKGGTRAPCPCFGRQSAPFSARHVIRNLLLAILAGAGGWSMTAHFGEMSLEWSGFALAAGAVVAILVIVMDDLVDLFIGDNTPPENTGNSY</sequence>
<feature type="transmembrane region" description="Helical" evidence="5">
    <location>
        <begin position="76"/>
        <end position="99"/>
    </location>
</feature>
<proteinExistence type="predicted"/>
<feature type="transmembrane region" description="Helical" evidence="5">
    <location>
        <begin position="147"/>
        <end position="165"/>
    </location>
</feature>
<dbReference type="AlphaFoldDB" id="A0A366LX13"/>
<evidence type="ECO:0000256" key="2">
    <source>
        <dbReference type="ARBA" id="ARBA00022692"/>
    </source>
</evidence>
<dbReference type="EMBL" id="QMEY01000010">
    <property type="protein sequence ID" value="RBQ17732.1"/>
    <property type="molecule type" value="Genomic_DNA"/>
</dbReference>
<evidence type="ECO:0000256" key="5">
    <source>
        <dbReference type="SAM" id="Phobius"/>
    </source>
</evidence>
<protein>
    <recommendedName>
        <fullName evidence="6">Methylamine utilisation protein MauE domain-containing protein</fullName>
    </recommendedName>
</protein>
<accession>A0A366LX13</accession>
<reference evidence="7 8" key="1">
    <citation type="submission" date="2018-06" db="EMBL/GenBank/DDBJ databases">
        <title>Sphaerisporangium craniellae sp. nov., isolated from a marine sponge in the South China Sea.</title>
        <authorList>
            <person name="Li L."/>
        </authorList>
    </citation>
    <scope>NUCLEOTIDE SEQUENCE [LARGE SCALE GENOMIC DNA]</scope>
    <source>
        <strain evidence="7 8">LHW63015</strain>
    </source>
</reference>
<name>A0A366LX13_9ACTN</name>
<evidence type="ECO:0000313" key="7">
    <source>
        <dbReference type="EMBL" id="RBQ17732.1"/>
    </source>
</evidence>
<feature type="transmembrane region" description="Helical" evidence="5">
    <location>
        <begin position="119"/>
        <end position="140"/>
    </location>
</feature>
<dbReference type="InterPro" id="IPR009908">
    <property type="entry name" value="Methylamine_util_MauE"/>
</dbReference>
<dbReference type="GO" id="GO:0016020">
    <property type="term" value="C:membrane"/>
    <property type="evidence" value="ECO:0007669"/>
    <property type="project" value="UniProtKB-SubCell"/>
</dbReference>
<dbReference type="Pfam" id="PF07291">
    <property type="entry name" value="MauE"/>
    <property type="match status" value="1"/>
</dbReference>
<evidence type="ECO:0000256" key="1">
    <source>
        <dbReference type="ARBA" id="ARBA00004141"/>
    </source>
</evidence>
<dbReference type="RefSeq" id="WP_113982828.1">
    <property type="nucleotide sequence ID" value="NZ_QMEY01000010.1"/>
</dbReference>
<dbReference type="UniPathway" id="UPA00895"/>
<dbReference type="OrthoDB" id="3538594at2"/>
<evidence type="ECO:0000313" key="8">
    <source>
        <dbReference type="Proteomes" id="UP000253303"/>
    </source>
</evidence>
<comment type="subcellular location">
    <subcellularLocation>
        <location evidence="1">Membrane</location>
        <topology evidence="1">Multi-pass membrane protein</topology>
    </subcellularLocation>
</comment>
<gene>
    <name evidence="7" type="ORF">DP939_22950</name>
</gene>
<evidence type="ECO:0000256" key="3">
    <source>
        <dbReference type="ARBA" id="ARBA00022989"/>
    </source>
</evidence>
<comment type="caution">
    <text evidence="7">The sequence shown here is derived from an EMBL/GenBank/DDBJ whole genome shotgun (WGS) entry which is preliminary data.</text>
</comment>
<dbReference type="GO" id="GO:0030416">
    <property type="term" value="P:methylamine metabolic process"/>
    <property type="evidence" value="ECO:0007669"/>
    <property type="project" value="InterPro"/>
</dbReference>
<keyword evidence="2 5" id="KW-0812">Transmembrane</keyword>
<keyword evidence="4 5" id="KW-0472">Membrane</keyword>
<evidence type="ECO:0000259" key="6">
    <source>
        <dbReference type="Pfam" id="PF07291"/>
    </source>
</evidence>
<feature type="transmembrane region" description="Helical" evidence="5">
    <location>
        <begin position="45"/>
        <end position="69"/>
    </location>
</feature>
<feature type="domain" description="Methylamine utilisation protein MauE" evidence="6">
    <location>
        <begin position="1"/>
        <end position="134"/>
    </location>
</feature>
<dbReference type="Proteomes" id="UP000253303">
    <property type="component" value="Unassembled WGS sequence"/>
</dbReference>